<dbReference type="Proteomes" id="UP000226031">
    <property type="component" value="Unassembled WGS sequence"/>
</dbReference>
<feature type="compositionally biased region" description="Basic and acidic residues" evidence="1">
    <location>
        <begin position="152"/>
        <end position="166"/>
    </location>
</feature>
<evidence type="ECO:0000313" key="2">
    <source>
        <dbReference type="EMBL" id="PGH36754.1"/>
    </source>
</evidence>
<name>A0A2B7ZJS7_9EURO</name>
<evidence type="ECO:0000313" key="3">
    <source>
        <dbReference type="Proteomes" id="UP000226031"/>
    </source>
</evidence>
<gene>
    <name evidence="2" type="ORF">GX50_00414</name>
</gene>
<reference evidence="2 3" key="1">
    <citation type="submission" date="2017-10" db="EMBL/GenBank/DDBJ databases">
        <title>Comparative genomics in systemic dimorphic fungi from Ajellomycetaceae.</title>
        <authorList>
            <person name="Munoz J.F."/>
            <person name="Mcewen J.G."/>
            <person name="Clay O.K."/>
            <person name="Cuomo C.A."/>
        </authorList>
    </citation>
    <scope>NUCLEOTIDE SEQUENCE [LARGE SCALE GENOMIC DNA]</scope>
    <source>
        <strain evidence="2 3">UAMH4076</strain>
    </source>
</reference>
<organism evidence="2 3">
    <name type="scientific">[Emmonsia] crescens</name>
    <dbReference type="NCBI Taxonomy" id="73230"/>
    <lineage>
        <taxon>Eukaryota</taxon>
        <taxon>Fungi</taxon>
        <taxon>Dikarya</taxon>
        <taxon>Ascomycota</taxon>
        <taxon>Pezizomycotina</taxon>
        <taxon>Eurotiomycetes</taxon>
        <taxon>Eurotiomycetidae</taxon>
        <taxon>Onygenales</taxon>
        <taxon>Ajellomycetaceae</taxon>
        <taxon>Emergomyces</taxon>
    </lineage>
</organism>
<proteinExistence type="predicted"/>
<dbReference type="AlphaFoldDB" id="A0A2B7ZJS7"/>
<protein>
    <submittedName>
        <fullName evidence="2">Uncharacterized protein</fullName>
    </submittedName>
</protein>
<feature type="region of interest" description="Disordered" evidence="1">
    <location>
        <begin position="120"/>
        <end position="177"/>
    </location>
</feature>
<sequence>MGAPARLCKCWIPPFSQGAPDMLPQSLQFGIGKKTLVIPLRSDAREPIRVRKNIELPTDRVYLFLPSEGVNAEVHLLSAVLPYIVARNDVDTPLRLSRRTKVGTVQEADSGFLYRIEVRDEEHQDSNSTESPCRNPNPADSPKRTDTLYSKDTPREEPKRTREQAESRGLIVGTDPGKECKLPNGITMYEDTETGDKLAELLNEFEDVFTEGPGFVEYPEDEWMRIRMKPGAQWPKKVTRYPLGAEGQIGHR</sequence>
<accession>A0A2B7ZJS7</accession>
<evidence type="ECO:0000256" key="1">
    <source>
        <dbReference type="SAM" id="MobiDB-lite"/>
    </source>
</evidence>
<dbReference type="EMBL" id="PDND01000004">
    <property type="protein sequence ID" value="PGH36754.1"/>
    <property type="molecule type" value="Genomic_DNA"/>
</dbReference>
<dbReference type="STRING" id="73230.A0A2B7ZJS7"/>
<dbReference type="VEuPathDB" id="FungiDB:EMCG_09072"/>
<comment type="caution">
    <text evidence="2">The sequence shown here is derived from an EMBL/GenBank/DDBJ whole genome shotgun (WGS) entry which is preliminary data.</text>
</comment>
<keyword evidence="3" id="KW-1185">Reference proteome</keyword>